<dbReference type="InterPro" id="IPR012348">
    <property type="entry name" value="RNR-like"/>
</dbReference>
<gene>
    <name evidence="1" type="ORF">WG78_06610</name>
</gene>
<evidence type="ECO:0000313" key="1">
    <source>
        <dbReference type="EMBL" id="KPC54300.1"/>
    </source>
</evidence>
<name>A0A0N0XK79_9NEIS</name>
<dbReference type="PATRIC" id="fig|857265.3.peg.1359"/>
<dbReference type="RefSeq" id="WP_053936983.1">
    <property type="nucleotide sequence ID" value="NZ_LAQT01000003.1"/>
</dbReference>
<organism evidence="1 2">
    <name type="scientific">Amantichitinum ursilacus</name>
    <dbReference type="NCBI Taxonomy" id="857265"/>
    <lineage>
        <taxon>Bacteria</taxon>
        <taxon>Pseudomonadati</taxon>
        <taxon>Pseudomonadota</taxon>
        <taxon>Betaproteobacteria</taxon>
        <taxon>Neisseriales</taxon>
        <taxon>Chitinibacteraceae</taxon>
        <taxon>Amantichitinum</taxon>
    </lineage>
</organism>
<dbReference type="CDD" id="cd00657">
    <property type="entry name" value="Ferritin_like"/>
    <property type="match status" value="1"/>
</dbReference>
<dbReference type="SUPFAM" id="SSF47240">
    <property type="entry name" value="Ferritin-like"/>
    <property type="match status" value="1"/>
</dbReference>
<dbReference type="GO" id="GO:0016491">
    <property type="term" value="F:oxidoreductase activity"/>
    <property type="evidence" value="ECO:0007669"/>
    <property type="project" value="InterPro"/>
</dbReference>
<evidence type="ECO:0000313" key="2">
    <source>
        <dbReference type="Proteomes" id="UP000037939"/>
    </source>
</evidence>
<dbReference type="Proteomes" id="UP000037939">
    <property type="component" value="Unassembled WGS sequence"/>
</dbReference>
<comment type="caution">
    <text evidence="1">The sequence shown here is derived from an EMBL/GenBank/DDBJ whole genome shotgun (WGS) entry which is preliminary data.</text>
</comment>
<dbReference type="OrthoDB" id="581372at2"/>
<keyword evidence="2" id="KW-1185">Reference proteome</keyword>
<dbReference type="Gene3D" id="1.10.620.20">
    <property type="entry name" value="Ribonucleotide Reductase, subunit A"/>
    <property type="match status" value="1"/>
</dbReference>
<dbReference type="EMBL" id="LAQT01000003">
    <property type="protein sequence ID" value="KPC54300.1"/>
    <property type="molecule type" value="Genomic_DNA"/>
</dbReference>
<proteinExistence type="predicted"/>
<accession>A0A0N0XK79</accession>
<evidence type="ECO:0008006" key="3">
    <source>
        <dbReference type="Google" id="ProtNLM"/>
    </source>
</evidence>
<reference evidence="1 2" key="1">
    <citation type="submission" date="2015-07" db="EMBL/GenBank/DDBJ databases">
        <title>Draft genome sequence of the Amantichitinum ursilacus IGB-41, a new chitin-degrading bacterium.</title>
        <authorList>
            <person name="Kirstahler P."/>
            <person name="Guenther M."/>
            <person name="Grumaz C."/>
            <person name="Rupp S."/>
            <person name="Zibek S."/>
            <person name="Sohn K."/>
        </authorList>
    </citation>
    <scope>NUCLEOTIDE SEQUENCE [LARGE SCALE GENOMIC DNA]</scope>
    <source>
        <strain evidence="1 2">IGB-41</strain>
    </source>
</reference>
<sequence length="276" mass="32252">MTPPADTSTLPWQIEKIDFSRIQLDRIRDNQTMFYLLTASSFIESGADLYTSNLVDFFAADPEVAAWLAQHWEHEEMQHGRALRMYVQYVWPDFAWQDAFESFLQEYGKLCTTEELEATPAQELAARCVVETGTSSLYRAINACTDEPVLREIADHIRRDEVSHYKNFYHFFLRYRQEQKLSRLATFGTLARRLLELRNSDAEIALRHVFAYRQPQGTAAEQADINKRVTSLIRRNLPIEMTVKMLLKPLQLSPRWQKSLQWPLSGLTQIFMRVPL</sequence>
<dbReference type="STRING" id="857265.WG78_06610"/>
<protein>
    <recommendedName>
        <fullName evidence="3">Ferritin</fullName>
    </recommendedName>
</protein>
<dbReference type="InterPro" id="IPR009078">
    <property type="entry name" value="Ferritin-like_SF"/>
</dbReference>
<dbReference type="AlphaFoldDB" id="A0A0N0XK79"/>